<proteinExistence type="predicted"/>
<evidence type="ECO:0000256" key="1">
    <source>
        <dbReference type="PROSITE-ProRule" id="PRU00175"/>
    </source>
</evidence>
<dbReference type="Gene3D" id="3.30.40.10">
    <property type="entry name" value="Zinc/RING finger domain, C3HC4 (zinc finger)"/>
    <property type="match status" value="1"/>
</dbReference>
<reference evidence="4 5" key="1">
    <citation type="submission" date="2021-09" db="EMBL/GenBank/DDBJ databases">
        <title>Genomic insights and catalytic innovation underlie evolution of tropane alkaloids biosynthesis.</title>
        <authorList>
            <person name="Wang Y.-J."/>
            <person name="Tian T."/>
            <person name="Huang J.-P."/>
            <person name="Huang S.-X."/>
        </authorList>
    </citation>
    <scope>NUCLEOTIDE SEQUENCE [LARGE SCALE GENOMIC DNA]</scope>
    <source>
        <strain evidence="4">KIB-2018</strain>
        <tissue evidence="4">Leaf</tissue>
    </source>
</reference>
<dbReference type="SUPFAM" id="SSF57850">
    <property type="entry name" value="RING/U-box"/>
    <property type="match status" value="1"/>
</dbReference>
<feature type="region of interest" description="Disordered" evidence="2">
    <location>
        <begin position="396"/>
        <end position="436"/>
    </location>
</feature>
<dbReference type="SMART" id="SM00184">
    <property type="entry name" value="RING"/>
    <property type="match status" value="1"/>
</dbReference>
<evidence type="ECO:0000256" key="2">
    <source>
        <dbReference type="SAM" id="MobiDB-lite"/>
    </source>
</evidence>
<name>A0AAV8SBP4_9ROSI</name>
<organism evidence="4 5">
    <name type="scientific">Erythroxylum novogranatense</name>
    <dbReference type="NCBI Taxonomy" id="1862640"/>
    <lineage>
        <taxon>Eukaryota</taxon>
        <taxon>Viridiplantae</taxon>
        <taxon>Streptophyta</taxon>
        <taxon>Embryophyta</taxon>
        <taxon>Tracheophyta</taxon>
        <taxon>Spermatophyta</taxon>
        <taxon>Magnoliopsida</taxon>
        <taxon>eudicotyledons</taxon>
        <taxon>Gunneridae</taxon>
        <taxon>Pentapetalae</taxon>
        <taxon>rosids</taxon>
        <taxon>fabids</taxon>
        <taxon>Malpighiales</taxon>
        <taxon>Erythroxylaceae</taxon>
        <taxon>Erythroxylum</taxon>
    </lineage>
</organism>
<evidence type="ECO:0000259" key="3">
    <source>
        <dbReference type="PROSITE" id="PS50089"/>
    </source>
</evidence>
<dbReference type="PROSITE" id="PS50089">
    <property type="entry name" value="ZF_RING_2"/>
    <property type="match status" value="1"/>
</dbReference>
<dbReference type="AlphaFoldDB" id="A0AAV8SBP4"/>
<keyword evidence="1" id="KW-0862">Zinc</keyword>
<feature type="compositionally biased region" description="Basic and acidic residues" evidence="2">
    <location>
        <begin position="396"/>
        <end position="411"/>
    </location>
</feature>
<dbReference type="PANTHER" id="PTHR46798">
    <property type="entry name" value="OS09G0511500 PROTEIN"/>
    <property type="match status" value="1"/>
</dbReference>
<evidence type="ECO:0000313" key="5">
    <source>
        <dbReference type="Proteomes" id="UP001159364"/>
    </source>
</evidence>
<protein>
    <recommendedName>
        <fullName evidence="3">RING-type domain-containing protein</fullName>
    </recommendedName>
</protein>
<dbReference type="GO" id="GO:0008270">
    <property type="term" value="F:zinc ion binding"/>
    <property type="evidence" value="ECO:0007669"/>
    <property type="project" value="UniProtKB-KW"/>
</dbReference>
<keyword evidence="5" id="KW-1185">Reference proteome</keyword>
<gene>
    <name evidence="4" type="ORF">K2173_026271</name>
</gene>
<feature type="region of interest" description="Disordered" evidence="2">
    <location>
        <begin position="1"/>
        <end position="41"/>
    </location>
</feature>
<dbReference type="InterPro" id="IPR044274">
    <property type="entry name" value="RFI2"/>
</dbReference>
<evidence type="ECO:0000313" key="4">
    <source>
        <dbReference type="EMBL" id="KAJ8749622.1"/>
    </source>
</evidence>
<feature type="compositionally biased region" description="Basic and acidic residues" evidence="2">
    <location>
        <begin position="26"/>
        <end position="37"/>
    </location>
</feature>
<dbReference type="InterPro" id="IPR001841">
    <property type="entry name" value="Znf_RING"/>
</dbReference>
<feature type="domain" description="RING-type" evidence="3">
    <location>
        <begin position="45"/>
        <end position="90"/>
    </location>
</feature>
<keyword evidence="1" id="KW-0863">Zinc-finger</keyword>
<dbReference type="EMBL" id="JAIWQS010000012">
    <property type="protein sequence ID" value="KAJ8749622.1"/>
    <property type="molecule type" value="Genomic_DNA"/>
</dbReference>
<dbReference type="PANTHER" id="PTHR46798:SF5">
    <property type="entry name" value="E3 UBIQUITIN-PROTEIN LIGASE RFI2"/>
    <property type="match status" value="1"/>
</dbReference>
<accession>A0AAV8SBP4</accession>
<dbReference type="InterPro" id="IPR013083">
    <property type="entry name" value="Znf_RING/FYVE/PHD"/>
</dbReference>
<dbReference type="Proteomes" id="UP001159364">
    <property type="component" value="Linkage Group LG12"/>
</dbReference>
<keyword evidence="1" id="KW-0479">Metal-binding</keyword>
<comment type="caution">
    <text evidence="4">The sequence shown here is derived from an EMBL/GenBank/DDBJ whole genome shotgun (WGS) entry which is preliminary data.</text>
</comment>
<sequence>MPSSTKATVDHHLWQQKNAMDGGDGVDCHRRDGDQREPPSSGVPCTICLDLVCDNGGRSRAKLQCGHEFHLDCIGSAFNMKGAMQCPCCQTVEGGQWLYANGSTRSSNDFSMDDWIPEDEFYNLSYPEMPLSVHWCPFGELARVGPSFEDGEPPSTTYRDSRGHYSMYSETSAASPVAHSFVAYIGPISPASSRSAEGVDDVNFNQHWIGLPGRNEIFSTHNFPATNIQYHSWGFHSPSFPVSNSQISSRDPASISPFTLRSSNGDSDTVARPNSFPHPILFGSGSVPAAGSSFFSSIIPRHPATSVWTRERIQMSYPLHRQLQPNNSTGLPAPVAYGVPTFDGPRGLHMVMAAPPTPHEQSGGFLVIPSPSSSGQNLHEEGNSFSNHYQAWERDHSSRFQHASPDRDSRWHTFHQTTSGSYSGNRAGGFWRRQSS</sequence>
<dbReference type="GO" id="GO:0004842">
    <property type="term" value="F:ubiquitin-protein transferase activity"/>
    <property type="evidence" value="ECO:0007669"/>
    <property type="project" value="InterPro"/>
</dbReference>
<feature type="compositionally biased region" description="Polar residues" evidence="2">
    <location>
        <begin position="414"/>
        <end position="424"/>
    </location>
</feature>